<dbReference type="AlphaFoldDB" id="A0A914CX03"/>
<keyword evidence="1" id="KW-1185">Reference proteome</keyword>
<evidence type="ECO:0000313" key="1">
    <source>
        <dbReference type="Proteomes" id="UP000887540"/>
    </source>
</evidence>
<dbReference type="WBParaSite" id="ACRNAN_scaffold15797.g14344.t1">
    <property type="protein sequence ID" value="ACRNAN_scaffold15797.g14344.t1"/>
    <property type="gene ID" value="ACRNAN_scaffold15797.g14344"/>
</dbReference>
<accession>A0A914CX03</accession>
<dbReference type="Proteomes" id="UP000887540">
    <property type="component" value="Unplaced"/>
</dbReference>
<dbReference type="PANTHER" id="PTHR16317">
    <property type="entry name" value="INTEGRIN ALPHA REPEAT DOMAIN-CONTAINING"/>
    <property type="match status" value="1"/>
</dbReference>
<dbReference type="GO" id="GO:0032006">
    <property type="term" value="P:regulation of TOR signaling"/>
    <property type="evidence" value="ECO:0007669"/>
    <property type="project" value="TreeGrafter"/>
</dbReference>
<dbReference type="InterPro" id="IPR031793">
    <property type="entry name" value="KICSTOR_ITFG2"/>
</dbReference>
<organism evidence="1 2">
    <name type="scientific">Acrobeloides nanus</name>
    <dbReference type="NCBI Taxonomy" id="290746"/>
    <lineage>
        <taxon>Eukaryota</taxon>
        <taxon>Metazoa</taxon>
        <taxon>Ecdysozoa</taxon>
        <taxon>Nematoda</taxon>
        <taxon>Chromadorea</taxon>
        <taxon>Rhabditida</taxon>
        <taxon>Tylenchina</taxon>
        <taxon>Cephalobomorpha</taxon>
        <taxon>Cephaloboidea</taxon>
        <taxon>Cephalobidae</taxon>
        <taxon>Acrobeloides</taxon>
    </lineage>
</organism>
<sequence length="169" mass="18374">TIFFPTDRSECVSKFECEVKLPITALASGDLRNVGRNEVVTISAHGLLQCLEFPQGDPPGPSRIFCQQLNSNVCSAKILDIDNDGKMEMIVIMTDRVAERVIVVDSECNNEVELRNIGADVSCISSALLSPGLYVVVTIDPFGTLSVYGWTDPYKRAALGTLSNPSRCC</sequence>
<name>A0A914CX03_9BILA</name>
<proteinExistence type="predicted"/>
<evidence type="ECO:0000313" key="2">
    <source>
        <dbReference type="WBParaSite" id="ACRNAN_scaffold15797.g14344.t1"/>
    </source>
</evidence>
<protein>
    <submittedName>
        <fullName evidence="2">Uncharacterized protein</fullName>
    </submittedName>
</protein>
<dbReference type="PANTHER" id="PTHR16317:SF1">
    <property type="entry name" value="KICSTOR COMPLEX PROTEIN ITFG2"/>
    <property type="match status" value="1"/>
</dbReference>
<reference evidence="2" key="1">
    <citation type="submission" date="2022-11" db="UniProtKB">
        <authorList>
            <consortium name="WormBaseParasite"/>
        </authorList>
    </citation>
    <scope>IDENTIFICATION</scope>
</reference>
<dbReference type="Pfam" id="PF15907">
    <property type="entry name" value="Itfg2"/>
    <property type="match status" value="1"/>
</dbReference>